<dbReference type="RefSeq" id="XP_012895938.1">
    <property type="nucleotide sequence ID" value="XM_013040484.1"/>
</dbReference>
<evidence type="ECO:0000313" key="2">
    <source>
        <dbReference type="Proteomes" id="UP000008312"/>
    </source>
</evidence>
<keyword evidence="2" id="KW-1185">Reference proteome</keyword>
<evidence type="ECO:0008006" key="3">
    <source>
        <dbReference type="Google" id="ProtNLM"/>
    </source>
</evidence>
<dbReference type="AlphaFoldDB" id="D8M1F1"/>
<dbReference type="EMBL" id="FN668645">
    <property type="protein sequence ID" value="CBK21890.2"/>
    <property type="molecule type" value="Genomic_DNA"/>
</dbReference>
<proteinExistence type="predicted"/>
<accession>D8M1F1</accession>
<dbReference type="Gene3D" id="3.40.50.11350">
    <property type="match status" value="1"/>
</dbReference>
<gene>
    <name evidence="1" type="ORF">GSBLH_T00001986001</name>
</gene>
<dbReference type="Proteomes" id="UP000008312">
    <property type="component" value="Unassembled WGS sequence"/>
</dbReference>
<protein>
    <recommendedName>
        <fullName evidence="3">GT23 domain-containing protein</fullName>
    </recommendedName>
</protein>
<reference evidence="1" key="1">
    <citation type="submission" date="2010-02" db="EMBL/GenBank/DDBJ databases">
        <title>Sequencing and annotation of the Blastocystis hominis genome.</title>
        <authorList>
            <person name="Wincker P."/>
        </authorList>
    </citation>
    <scope>NUCLEOTIDE SEQUENCE</scope>
    <source>
        <strain evidence="1">Singapore isolate B</strain>
    </source>
</reference>
<evidence type="ECO:0000313" key="1">
    <source>
        <dbReference type="EMBL" id="CBK21890.2"/>
    </source>
</evidence>
<dbReference type="GeneID" id="24919199"/>
<name>D8M1F1_BLAHO</name>
<sequence>MNNVYIPFREEQFDYITTRVVYAKYGSPGIANQMKCACDTLLYALLTNRTFQMYTPSAPEFLFIHPFNRTRFEIEKSDNQTETFDVSRDYFSSFDDFQRISVQSQNELPPVEDSVYEGSILVRAHRVFGHQLLSKKSNKLILRKLGLPIRMKSEYWYDLCIPNLFQPSCYLESLIRPYEKKMRNKFVIGVHARLAGNVSEWGEFISYLSKKGLRMMIQKIKEVAKTHPNYTVFIASDTLSVISLFRSSFKNVISTSGYTLEHGGRNPSRSGLILSALELFLLSRCDMLLLTKQSQFSSVAHHLSTRNIPTFYF</sequence>
<dbReference type="InParanoid" id="D8M1F1"/>
<organism evidence="1">
    <name type="scientific">Blastocystis hominis</name>
    <dbReference type="NCBI Taxonomy" id="12968"/>
    <lineage>
        <taxon>Eukaryota</taxon>
        <taxon>Sar</taxon>
        <taxon>Stramenopiles</taxon>
        <taxon>Bigyra</taxon>
        <taxon>Opalozoa</taxon>
        <taxon>Opalinata</taxon>
        <taxon>Blastocystidae</taxon>
        <taxon>Blastocystis</taxon>
    </lineage>
</organism>